<sequence>GAGCYSNQVQIAGAHPIIRKDRYLSIANSWDRCRLRRNPLSLTLAGQAITEASTLRVLGVDLTSPGSASPW</sequence>
<organism evidence="1 2">
    <name type="scientific">Ixodes persulcatus</name>
    <name type="common">Taiga tick</name>
    <dbReference type="NCBI Taxonomy" id="34615"/>
    <lineage>
        <taxon>Eukaryota</taxon>
        <taxon>Metazoa</taxon>
        <taxon>Ecdysozoa</taxon>
        <taxon>Arthropoda</taxon>
        <taxon>Chelicerata</taxon>
        <taxon>Arachnida</taxon>
        <taxon>Acari</taxon>
        <taxon>Parasitiformes</taxon>
        <taxon>Ixodida</taxon>
        <taxon>Ixodoidea</taxon>
        <taxon>Ixodidae</taxon>
        <taxon>Ixodinae</taxon>
        <taxon>Ixodes</taxon>
    </lineage>
</organism>
<evidence type="ECO:0000313" key="2">
    <source>
        <dbReference type="Proteomes" id="UP000805193"/>
    </source>
</evidence>
<reference evidence="1 2" key="1">
    <citation type="journal article" date="2020" name="Cell">
        <title>Large-Scale Comparative Analyses of Tick Genomes Elucidate Their Genetic Diversity and Vector Capacities.</title>
        <authorList>
            <consortium name="Tick Genome and Microbiome Consortium (TIGMIC)"/>
            <person name="Jia N."/>
            <person name="Wang J."/>
            <person name="Shi W."/>
            <person name="Du L."/>
            <person name="Sun Y."/>
            <person name="Zhan W."/>
            <person name="Jiang J.F."/>
            <person name="Wang Q."/>
            <person name="Zhang B."/>
            <person name="Ji P."/>
            <person name="Bell-Sakyi L."/>
            <person name="Cui X.M."/>
            <person name="Yuan T.T."/>
            <person name="Jiang B.G."/>
            <person name="Yang W.F."/>
            <person name="Lam T.T."/>
            <person name="Chang Q.C."/>
            <person name="Ding S.J."/>
            <person name="Wang X.J."/>
            <person name="Zhu J.G."/>
            <person name="Ruan X.D."/>
            <person name="Zhao L."/>
            <person name="Wei J.T."/>
            <person name="Ye R.Z."/>
            <person name="Que T.C."/>
            <person name="Du C.H."/>
            <person name="Zhou Y.H."/>
            <person name="Cheng J.X."/>
            <person name="Dai P.F."/>
            <person name="Guo W.B."/>
            <person name="Han X.H."/>
            <person name="Huang E.J."/>
            <person name="Li L.F."/>
            <person name="Wei W."/>
            <person name="Gao Y.C."/>
            <person name="Liu J.Z."/>
            <person name="Shao H.Z."/>
            <person name="Wang X."/>
            <person name="Wang C.C."/>
            <person name="Yang T.C."/>
            <person name="Huo Q.B."/>
            <person name="Li W."/>
            <person name="Chen H.Y."/>
            <person name="Chen S.E."/>
            <person name="Zhou L.G."/>
            <person name="Ni X.B."/>
            <person name="Tian J.H."/>
            <person name="Sheng Y."/>
            <person name="Liu T."/>
            <person name="Pan Y.S."/>
            <person name="Xia L.Y."/>
            <person name="Li J."/>
            <person name="Zhao F."/>
            <person name="Cao W.C."/>
        </authorList>
    </citation>
    <scope>NUCLEOTIDE SEQUENCE [LARGE SCALE GENOMIC DNA]</scope>
    <source>
        <strain evidence="1">Iper-2018</strain>
    </source>
</reference>
<comment type="caution">
    <text evidence="1">The sequence shown here is derived from an EMBL/GenBank/DDBJ whole genome shotgun (WGS) entry which is preliminary data.</text>
</comment>
<dbReference type="EMBL" id="JABSTQ010004997">
    <property type="protein sequence ID" value="KAG0440412.1"/>
    <property type="molecule type" value="Genomic_DNA"/>
</dbReference>
<dbReference type="Proteomes" id="UP000805193">
    <property type="component" value="Unassembled WGS sequence"/>
</dbReference>
<protein>
    <submittedName>
        <fullName evidence="1">Uncharacterized protein</fullName>
    </submittedName>
</protein>
<accession>A0AC60QUV5</accession>
<gene>
    <name evidence="1" type="ORF">HPB47_016289</name>
</gene>
<evidence type="ECO:0000313" key="1">
    <source>
        <dbReference type="EMBL" id="KAG0440412.1"/>
    </source>
</evidence>
<proteinExistence type="predicted"/>
<feature type="non-terminal residue" evidence="1">
    <location>
        <position position="71"/>
    </location>
</feature>
<feature type="non-terminal residue" evidence="1">
    <location>
        <position position="1"/>
    </location>
</feature>
<name>A0AC60QUV5_IXOPE</name>
<keyword evidence="2" id="KW-1185">Reference proteome</keyword>